<protein>
    <submittedName>
        <fullName evidence="1">Uncharacterized protein</fullName>
    </submittedName>
</protein>
<dbReference type="EMBL" id="LZFO01000043">
    <property type="protein sequence ID" value="OFI01496.1"/>
    <property type="molecule type" value="Genomic_DNA"/>
</dbReference>
<dbReference type="AlphaFoldDB" id="A0A1E8EWG9"/>
<proteinExistence type="predicted"/>
<dbReference type="Proteomes" id="UP000175744">
    <property type="component" value="Unassembled WGS sequence"/>
</dbReference>
<comment type="caution">
    <text evidence="1">The sequence shown here is derived from an EMBL/GenBank/DDBJ whole genome shotgun (WGS) entry which is preliminary data.</text>
</comment>
<evidence type="ECO:0000313" key="2">
    <source>
        <dbReference type="Proteomes" id="UP000175744"/>
    </source>
</evidence>
<name>A0A1E8EWG9_9CLOT</name>
<dbReference type="PROSITE" id="PS51257">
    <property type="entry name" value="PROKAR_LIPOPROTEIN"/>
    <property type="match status" value="1"/>
</dbReference>
<keyword evidence="2" id="KW-1185">Reference proteome</keyword>
<sequence length="61" mass="6254">MGKKKVYCCCKPCGPSYSNCGFNPLFGLGGFGGCGFGGFGSSCSSNQGLLLLIILLCCCNK</sequence>
<dbReference type="PATRIC" id="fig|1121290.3.peg.2122"/>
<dbReference type="RefSeq" id="WP_070111165.1">
    <property type="nucleotide sequence ID" value="NZ_LZFO01000043.1"/>
</dbReference>
<accession>A0A1E8EWG9</accession>
<organism evidence="1 2">
    <name type="scientific">Clostridium acetireducens DSM 10703</name>
    <dbReference type="NCBI Taxonomy" id="1121290"/>
    <lineage>
        <taxon>Bacteria</taxon>
        <taxon>Bacillati</taxon>
        <taxon>Bacillota</taxon>
        <taxon>Clostridia</taxon>
        <taxon>Eubacteriales</taxon>
        <taxon>Clostridiaceae</taxon>
        <taxon>Clostridium</taxon>
    </lineage>
</organism>
<gene>
    <name evidence="1" type="ORF">CLOACE_21110</name>
</gene>
<reference evidence="1 2" key="1">
    <citation type="submission" date="2016-06" db="EMBL/GenBank/DDBJ databases">
        <title>Genome sequence of Clostridium acetireducens DSM 10703.</title>
        <authorList>
            <person name="Poehlein A."/>
            <person name="Fluechter S."/>
            <person name="Duerre P."/>
            <person name="Daniel R."/>
        </authorList>
    </citation>
    <scope>NUCLEOTIDE SEQUENCE [LARGE SCALE GENOMIC DNA]</scope>
    <source>
        <strain evidence="1 2">DSM 10703</strain>
    </source>
</reference>
<evidence type="ECO:0000313" key="1">
    <source>
        <dbReference type="EMBL" id="OFI01496.1"/>
    </source>
</evidence>